<reference evidence="2 3" key="1">
    <citation type="submission" date="2013-09" db="EMBL/GenBank/DDBJ databases">
        <title>Corchorus capsularis genome sequencing.</title>
        <authorList>
            <person name="Alam M."/>
            <person name="Haque M.S."/>
            <person name="Islam M.S."/>
            <person name="Emdad E.M."/>
            <person name="Islam M.M."/>
            <person name="Ahmed B."/>
            <person name="Halim A."/>
            <person name="Hossen Q.M.M."/>
            <person name="Hossain M.Z."/>
            <person name="Ahmed R."/>
            <person name="Khan M.M."/>
            <person name="Islam R."/>
            <person name="Rashid M.M."/>
            <person name="Khan S.A."/>
            <person name="Rahman M.S."/>
            <person name="Alam M."/>
        </authorList>
    </citation>
    <scope>NUCLEOTIDE SEQUENCE [LARGE SCALE GENOMIC DNA]</scope>
    <source>
        <strain evidence="3">cv. CVL-1</strain>
        <tissue evidence="2">Whole seedling</tissue>
    </source>
</reference>
<sequence length="353" mass="39593">MSEDDDVGFFGDLEWHDIALVTAWALWHNRNMDFHENIRRSPIETVEFIRSFLMEYKRCQLAVNIPRAPVMISTWQAPRGDVIKINFDASFQDSSHGGSYGVIARNYQGLVMGAAAGRLEVVADAFTAECLASLKAICWARDMGFHDIIMEGDARSIITKVNSTQHDFSPIDPYIADLKFLSSLFRSCVFTHVIRAGNAVAHSLATLGLSLDTDAYWIEEVPDSVLEDIHFINPWLSVSVTSFPLHPMVSHQYALLLGDLKGIEMSVVGSCCFLHLFFSISLDYFAASHMEESSSQKLISENHSNSVEISWELLCGNLIFEKLDADYDLKLERKPVVIITTVIVKDYTESPGQ</sequence>
<dbReference type="CDD" id="cd06222">
    <property type="entry name" value="RNase_H_like"/>
    <property type="match status" value="1"/>
</dbReference>
<dbReference type="Pfam" id="PF13456">
    <property type="entry name" value="RVT_3"/>
    <property type="match status" value="1"/>
</dbReference>
<dbReference type="PANTHER" id="PTHR47074">
    <property type="entry name" value="BNAC02G40300D PROTEIN"/>
    <property type="match status" value="1"/>
</dbReference>
<dbReference type="OrthoDB" id="1748820at2759"/>
<dbReference type="GO" id="GO:0003676">
    <property type="term" value="F:nucleic acid binding"/>
    <property type="evidence" value="ECO:0007669"/>
    <property type="project" value="InterPro"/>
</dbReference>
<comment type="caution">
    <text evidence="2">The sequence shown here is derived from an EMBL/GenBank/DDBJ whole genome shotgun (WGS) entry which is preliminary data.</text>
</comment>
<protein>
    <recommendedName>
        <fullName evidence="1">RNase H type-1 domain-containing protein</fullName>
    </recommendedName>
</protein>
<dbReference type="SUPFAM" id="SSF53098">
    <property type="entry name" value="Ribonuclease H-like"/>
    <property type="match status" value="1"/>
</dbReference>
<dbReference type="InterPro" id="IPR052929">
    <property type="entry name" value="RNase_H-like_EbsB-rel"/>
</dbReference>
<evidence type="ECO:0000259" key="1">
    <source>
        <dbReference type="Pfam" id="PF13456"/>
    </source>
</evidence>
<dbReference type="OMA" id="LEWHDIA"/>
<dbReference type="STRING" id="210143.A0A1R3G0L6"/>
<dbReference type="InterPro" id="IPR012337">
    <property type="entry name" value="RNaseH-like_sf"/>
</dbReference>
<dbReference type="EMBL" id="AWWV01015744">
    <property type="protein sequence ID" value="OMO51638.1"/>
    <property type="molecule type" value="Genomic_DNA"/>
</dbReference>
<name>A0A1R3G0L6_COCAP</name>
<gene>
    <name evidence="2" type="ORF">CCACVL1_29675</name>
</gene>
<feature type="domain" description="RNase H type-1" evidence="1">
    <location>
        <begin position="86"/>
        <end position="206"/>
    </location>
</feature>
<dbReference type="Gene3D" id="3.30.420.10">
    <property type="entry name" value="Ribonuclease H-like superfamily/Ribonuclease H"/>
    <property type="match status" value="1"/>
</dbReference>
<dbReference type="GO" id="GO:0004523">
    <property type="term" value="F:RNA-DNA hybrid ribonuclease activity"/>
    <property type="evidence" value="ECO:0007669"/>
    <property type="project" value="InterPro"/>
</dbReference>
<organism evidence="2 3">
    <name type="scientific">Corchorus capsularis</name>
    <name type="common">Jute</name>
    <dbReference type="NCBI Taxonomy" id="210143"/>
    <lineage>
        <taxon>Eukaryota</taxon>
        <taxon>Viridiplantae</taxon>
        <taxon>Streptophyta</taxon>
        <taxon>Embryophyta</taxon>
        <taxon>Tracheophyta</taxon>
        <taxon>Spermatophyta</taxon>
        <taxon>Magnoliopsida</taxon>
        <taxon>eudicotyledons</taxon>
        <taxon>Gunneridae</taxon>
        <taxon>Pentapetalae</taxon>
        <taxon>rosids</taxon>
        <taxon>malvids</taxon>
        <taxon>Malvales</taxon>
        <taxon>Malvaceae</taxon>
        <taxon>Grewioideae</taxon>
        <taxon>Apeibeae</taxon>
        <taxon>Corchorus</taxon>
    </lineage>
</organism>
<accession>A0A1R3G0L6</accession>
<dbReference type="InterPro" id="IPR002156">
    <property type="entry name" value="RNaseH_domain"/>
</dbReference>
<keyword evidence="3" id="KW-1185">Reference proteome</keyword>
<evidence type="ECO:0000313" key="2">
    <source>
        <dbReference type="EMBL" id="OMO51638.1"/>
    </source>
</evidence>
<evidence type="ECO:0000313" key="3">
    <source>
        <dbReference type="Proteomes" id="UP000188268"/>
    </source>
</evidence>
<dbReference type="InterPro" id="IPR036397">
    <property type="entry name" value="RNaseH_sf"/>
</dbReference>
<dbReference type="Gramene" id="OMO51638">
    <property type="protein sequence ID" value="OMO51638"/>
    <property type="gene ID" value="CCACVL1_29675"/>
</dbReference>
<dbReference type="Proteomes" id="UP000188268">
    <property type="component" value="Unassembled WGS sequence"/>
</dbReference>
<dbReference type="PANTHER" id="PTHR47074:SF61">
    <property type="entry name" value="RNASE H TYPE-1 DOMAIN-CONTAINING PROTEIN"/>
    <property type="match status" value="1"/>
</dbReference>
<proteinExistence type="predicted"/>
<dbReference type="AlphaFoldDB" id="A0A1R3G0L6"/>
<dbReference type="InterPro" id="IPR044730">
    <property type="entry name" value="RNase_H-like_dom_plant"/>
</dbReference>